<feature type="compositionally biased region" description="Gly residues" evidence="10">
    <location>
        <begin position="1238"/>
        <end position="1248"/>
    </location>
</feature>
<dbReference type="InterPro" id="IPR050474">
    <property type="entry name" value="Hel308_SKI2-like"/>
</dbReference>
<comment type="subcellular location">
    <subcellularLocation>
        <location evidence="1">Nucleus</location>
    </subcellularLocation>
</comment>
<dbReference type="InterPro" id="IPR011545">
    <property type="entry name" value="DEAD/DEAH_box_helicase_dom"/>
</dbReference>
<keyword evidence="4" id="KW-0378">Hydrolase</keyword>
<dbReference type="InterPro" id="IPR001650">
    <property type="entry name" value="Helicase_C-like"/>
</dbReference>
<dbReference type="GO" id="GO:0005524">
    <property type="term" value="F:ATP binding"/>
    <property type="evidence" value="ECO:0007669"/>
    <property type="project" value="UniProtKB-KW"/>
</dbReference>
<dbReference type="Gene3D" id="1.10.3380.20">
    <property type="match status" value="1"/>
</dbReference>
<evidence type="ECO:0000259" key="12">
    <source>
        <dbReference type="PROSITE" id="PS51194"/>
    </source>
</evidence>
<dbReference type="SUPFAM" id="SSF158702">
    <property type="entry name" value="Sec63 N-terminal domain-like"/>
    <property type="match status" value="1"/>
</dbReference>
<dbReference type="GO" id="GO:0043138">
    <property type="term" value="F:3'-5' DNA helicase activity"/>
    <property type="evidence" value="ECO:0007669"/>
    <property type="project" value="UniProtKB-EC"/>
</dbReference>
<dbReference type="SMART" id="SM00487">
    <property type="entry name" value="DEXDc"/>
    <property type="match status" value="1"/>
</dbReference>
<evidence type="ECO:0000259" key="11">
    <source>
        <dbReference type="PROSITE" id="PS51192"/>
    </source>
</evidence>
<dbReference type="Proteomes" id="UP000515908">
    <property type="component" value="Chromosome 18"/>
</dbReference>
<evidence type="ECO:0000256" key="8">
    <source>
        <dbReference type="ARBA" id="ARBA00023242"/>
    </source>
</evidence>
<dbReference type="GO" id="GO:0005634">
    <property type="term" value="C:nucleus"/>
    <property type="evidence" value="ECO:0007669"/>
    <property type="project" value="UniProtKB-SubCell"/>
</dbReference>
<name>A0A7G2CLR1_9TRYP</name>
<feature type="region of interest" description="Disordered" evidence="10">
    <location>
        <begin position="381"/>
        <end position="400"/>
    </location>
</feature>
<keyword evidence="6" id="KW-0067">ATP-binding</keyword>
<sequence length="1248" mass="137540">MRKRTIVAFSANKGGFKPPRRSDAAVEAPVVTEKSSEKKKRGRSSQEESLSSQRRGSKARRRSGDPPSQRDPDESKATSVNPTPEHKKNSNTTSPHNTSPMHTSLKRKRGTVAEREVFYPPPASLREEEVPPPALFAMDHVPPHIIEQAAPAQEVVLPPFDPAAIDPYLNPDHYDEVLGHPPDTEVTSPKCDTVLFQEEEEADLRREAEEDMRLSEDNNVVLSLSNNPHLYNSARPSMLLSSQRSDGGALETSSGLFLSQNNINTAVQDQTTTNNNTNNENVMLPSQRDQVLPLSVEVSVAPTVLDSVAEMPLNRPIIHATIPQSFPTMSETAENSNSNSLTESAVMFSVLPSATPATSKRTTFKFFSVAEVKAQATAVGQPPVAPAAPEASPPASTHTTAYNSGESIQTLIDLDSAVLQYYLTSHRITSLYPWQAEVLERLKGSRSLLYSMPTSGGKTLVAELSLLQCTVTRQRSGLFVLPFITLAEEKSRSLSPLGELLKFRVDGHYGSSGVFPLAAQPALFVCTIEKANNVLNNLIEEGRSGELGLVVVDELHMVGESHRGPILELFLSKLLVLSDKRRQRGEEPIQIIGMSATIPNLPVLARWLQADCYVGTFRPIKLHPYCVIEGAVLDPSGTPVRTLHTRDATQSLLELVEEESSSILVFCSSRRQSVDTARLIAQGRHKLWGGRPPLSAAIEGLLADLEGTAHQDTVTMSDMIPYGVAYHHGGLLAEEREYIEGAFRRKEIQVLCCTSTLAAGVNLPARRVIFKTPYVGIEFLTKSRYLQMCGRAGRAGLDPYGESFLLLSRRDRERGLELMRREVERCCSKVLEEHLQLERFLLECLGVRLFESRREVLQLWPAALLCSYCSCEAHPAITAIAHESHPSEKISEEGTPPALVTATPELHLDETGVPADLFTTLIDGAIEQLSKSVFIKVDRPQPSPASQEDEVRDSTEADLLLTATPFGISSVRSCLSIREALHLREELEQLRHTGLILADDLHLCYFLTPIREVTDCDWGIYLRLMSRLSDTRQVIAGLVGVEEHLIQQRAMGLPAQHWKGKEEADRQVFIALRFYVALMLADVLSEVPPAEVELKYGVSRGQVQSLMKSAAIFSNSMVGFCRAMEWYSLESVLSSFVKRLGFGVKPDLLPLMEIRGCTAPRARLLWNAGYRSPEAVGAADPQEMVNKVKETSSVDNKAARFFNLRTANYTVKEAQLLLESQIKEKRAELGRMAPTGTTTGGSSGFVTS</sequence>
<dbReference type="FunFam" id="3.40.50.300:FF:000813">
    <property type="entry name" value="helicase POLQ-like isoform X1"/>
    <property type="match status" value="1"/>
</dbReference>
<evidence type="ECO:0000256" key="6">
    <source>
        <dbReference type="ARBA" id="ARBA00022840"/>
    </source>
</evidence>
<dbReference type="CDD" id="cd18026">
    <property type="entry name" value="DEXHc_POLQ-like"/>
    <property type="match status" value="1"/>
</dbReference>
<dbReference type="PANTHER" id="PTHR47961:SF6">
    <property type="entry name" value="DNA-DIRECTED DNA POLYMERASE"/>
    <property type="match status" value="1"/>
</dbReference>
<evidence type="ECO:0000256" key="3">
    <source>
        <dbReference type="ARBA" id="ARBA00022763"/>
    </source>
</evidence>
<comment type="catalytic activity">
    <reaction evidence="9">
        <text>ATP + H2O = ADP + phosphate + H(+)</text>
        <dbReference type="Rhea" id="RHEA:13065"/>
        <dbReference type="ChEBI" id="CHEBI:15377"/>
        <dbReference type="ChEBI" id="CHEBI:15378"/>
        <dbReference type="ChEBI" id="CHEBI:30616"/>
        <dbReference type="ChEBI" id="CHEBI:43474"/>
        <dbReference type="ChEBI" id="CHEBI:456216"/>
        <dbReference type="EC" id="5.6.2.4"/>
    </reaction>
</comment>
<keyword evidence="2" id="KW-0547">Nucleotide-binding</keyword>
<dbReference type="Pfam" id="PF21099">
    <property type="entry name" value="POLQ_helical"/>
    <property type="match status" value="1"/>
</dbReference>
<keyword evidence="5 13" id="KW-0347">Helicase</keyword>
<feature type="compositionally biased region" description="Basic and acidic residues" evidence="10">
    <location>
        <begin position="62"/>
        <end position="76"/>
    </location>
</feature>
<dbReference type="SMART" id="SM00490">
    <property type="entry name" value="HELICc"/>
    <property type="match status" value="1"/>
</dbReference>
<dbReference type="Gene3D" id="3.40.50.300">
    <property type="entry name" value="P-loop containing nucleotide triphosphate hydrolases"/>
    <property type="match status" value="2"/>
</dbReference>
<organism evidence="13 14">
    <name type="scientific">Angomonas deanei</name>
    <dbReference type="NCBI Taxonomy" id="59799"/>
    <lineage>
        <taxon>Eukaryota</taxon>
        <taxon>Discoba</taxon>
        <taxon>Euglenozoa</taxon>
        <taxon>Kinetoplastea</taxon>
        <taxon>Metakinetoplastina</taxon>
        <taxon>Trypanosomatida</taxon>
        <taxon>Trypanosomatidae</taxon>
        <taxon>Strigomonadinae</taxon>
        <taxon>Angomonas</taxon>
    </lineage>
</organism>
<dbReference type="InterPro" id="IPR046931">
    <property type="entry name" value="HTH_61"/>
</dbReference>
<gene>
    <name evidence="13" type="ORF">ADEAN_000831100</name>
</gene>
<dbReference type="SUPFAM" id="SSF52540">
    <property type="entry name" value="P-loop containing nucleoside triphosphate hydrolases"/>
    <property type="match status" value="1"/>
</dbReference>
<reference evidence="13 14" key="1">
    <citation type="submission" date="2020-08" db="EMBL/GenBank/DDBJ databases">
        <authorList>
            <person name="Newling K."/>
            <person name="Davey J."/>
            <person name="Forrester S."/>
        </authorList>
    </citation>
    <scope>NUCLEOTIDE SEQUENCE [LARGE SCALE GENOMIC DNA]</scope>
    <source>
        <strain evidence="14">Crithidia deanei Carvalho (ATCC PRA-265)</strain>
    </source>
</reference>
<feature type="region of interest" description="Disordered" evidence="10">
    <location>
        <begin position="1"/>
        <end position="113"/>
    </location>
</feature>
<keyword evidence="3" id="KW-0227">DNA damage</keyword>
<dbReference type="VEuPathDB" id="TriTrypDB:ADEAN_000831100"/>
<dbReference type="PROSITE" id="PS51192">
    <property type="entry name" value="HELICASE_ATP_BIND_1"/>
    <property type="match status" value="1"/>
</dbReference>
<feature type="domain" description="Helicase ATP-binding" evidence="11">
    <location>
        <begin position="439"/>
        <end position="616"/>
    </location>
</feature>
<evidence type="ECO:0000256" key="1">
    <source>
        <dbReference type="ARBA" id="ARBA00004123"/>
    </source>
</evidence>
<evidence type="ECO:0000313" key="14">
    <source>
        <dbReference type="Proteomes" id="UP000515908"/>
    </source>
</evidence>
<evidence type="ECO:0000256" key="2">
    <source>
        <dbReference type="ARBA" id="ARBA00022741"/>
    </source>
</evidence>
<dbReference type="AlphaFoldDB" id="A0A7G2CLR1"/>
<feature type="domain" description="Helicase C-terminal" evidence="12">
    <location>
        <begin position="647"/>
        <end position="846"/>
    </location>
</feature>
<protein>
    <submittedName>
        <fullName evidence="13">Type III restriction enzyme, res subunit/DEAD/DEAH box helicase/Helicase conserved C-terminal domain containing protein, putative</fullName>
    </submittedName>
</protein>
<dbReference type="Pfam" id="PF00271">
    <property type="entry name" value="Helicase_C"/>
    <property type="match status" value="1"/>
</dbReference>
<accession>A0A7G2CLR1</accession>
<dbReference type="PANTHER" id="PTHR47961">
    <property type="entry name" value="DNA POLYMERASE THETA, PUTATIVE (AFU_ORTHOLOGUE AFUA_1G05260)-RELATED"/>
    <property type="match status" value="1"/>
</dbReference>
<keyword evidence="7" id="KW-0234">DNA repair</keyword>
<dbReference type="InterPro" id="IPR027417">
    <property type="entry name" value="P-loop_NTPase"/>
</dbReference>
<dbReference type="GO" id="GO:0006281">
    <property type="term" value="P:DNA repair"/>
    <property type="evidence" value="ECO:0007669"/>
    <property type="project" value="UniProtKB-KW"/>
</dbReference>
<feature type="compositionally biased region" description="Polar residues" evidence="10">
    <location>
        <begin position="90"/>
        <end position="102"/>
    </location>
</feature>
<dbReference type="InterPro" id="IPR048960">
    <property type="entry name" value="POLQ-like_helical"/>
</dbReference>
<dbReference type="CDD" id="cd18795">
    <property type="entry name" value="SF2_C_Ski2"/>
    <property type="match status" value="1"/>
</dbReference>
<dbReference type="GO" id="GO:0016787">
    <property type="term" value="F:hydrolase activity"/>
    <property type="evidence" value="ECO:0007669"/>
    <property type="project" value="UniProtKB-KW"/>
</dbReference>
<evidence type="ECO:0000256" key="10">
    <source>
        <dbReference type="SAM" id="MobiDB-lite"/>
    </source>
</evidence>
<dbReference type="Pfam" id="PF00270">
    <property type="entry name" value="DEAD"/>
    <property type="match status" value="1"/>
</dbReference>
<evidence type="ECO:0000256" key="7">
    <source>
        <dbReference type="ARBA" id="ARBA00023204"/>
    </source>
</evidence>
<evidence type="ECO:0000256" key="9">
    <source>
        <dbReference type="ARBA" id="ARBA00048988"/>
    </source>
</evidence>
<keyword evidence="14" id="KW-1185">Reference proteome</keyword>
<evidence type="ECO:0000256" key="4">
    <source>
        <dbReference type="ARBA" id="ARBA00022801"/>
    </source>
</evidence>
<dbReference type="FunFam" id="1.10.3380.20:FF:000004">
    <property type="entry name" value="DNA polymerase theta (Helicase domain only), putative"/>
    <property type="match status" value="1"/>
</dbReference>
<dbReference type="InterPro" id="IPR014001">
    <property type="entry name" value="Helicase_ATP-bd"/>
</dbReference>
<feature type="region of interest" description="Disordered" evidence="10">
    <location>
        <begin position="1229"/>
        <end position="1248"/>
    </location>
</feature>
<dbReference type="GO" id="GO:0003676">
    <property type="term" value="F:nucleic acid binding"/>
    <property type="evidence" value="ECO:0007669"/>
    <property type="project" value="InterPro"/>
</dbReference>
<evidence type="ECO:0000256" key="5">
    <source>
        <dbReference type="ARBA" id="ARBA00022806"/>
    </source>
</evidence>
<evidence type="ECO:0000313" key="13">
    <source>
        <dbReference type="EMBL" id="CAD2220788.1"/>
    </source>
</evidence>
<dbReference type="EMBL" id="LR877162">
    <property type="protein sequence ID" value="CAD2220788.1"/>
    <property type="molecule type" value="Genomic_DNA"/>
</dbReference>
<keyword evidence="8" id="KW-0539">Nucleus</keyword>
<dbReference type="PROSITE" id="PS51194">
    <property type="entry name" value="HELICASE_CTER"/>
    <property type="match status" value="1"/>
</dbReference>
<dbReference type="Pfam" id="PF20470">
    <property type="entry name" value="HTH_61"/>
    <property type="match status" value="1"/>
</dbReference>
<proteinExistence type="predicted"/>